<evidence type="ECO:0000313" key="2">
    <source>
        <dbReference type="EMBL" id="MBC5640339.1"/>
    </source>
</evidence>
<proteinExistence type="predicted"/>
<accession>A0A8I0ADD0</accession>
<dbReference type="Gene3D" id="3.90.190.10">
    <property type="entry name" value="Protein tyrosine phosphatase superfamily"/>
    <property type="match status" value="1"/>
</dbReference>
<dbReference type="PROSITE" id="PS00383">
    <property type="entry name" value="TYR_PHOSPHATASE_1"/>
    <property type="match status" value="1"/>
</dbReference>
<dbReference type="RefSeq" id="WP_186835140.1">
    <property type="nucleotide sequence ID" value="NZ_JACOOQ010000011.1"/>
</dbReference>
<dbReference type="Pfam" id="PF14566">
    <property type="entry name" value="PTPlike_phytase"/>
    <property type="match status" value="1"/>
</dbReference>
<feature type="domain" description="Tyrosine specific protein phosphatases" evidence="1">
    <location>
        <begin position="184"/>
        <end position="232"/>
    </location>
</feature>
<dbReference type="InterPro" id="IPR050561">
    <property type="entry name" value="PTP"/>
</dbReference>
<dbReference type="InterPro" id="IPR000387">
    <property type="entry name" value="Tyr_Pase_dom"/>
</dbReference>
<organism evidence="2 3">
    <name type="scientific">Clostridium lentum</name>
    <dbReference type="NCBI Taxonomy" id="2763037"/>
    <lineage>
        <taxon>Bacteria</taxon>
        <taxon>Bacillati</taxon>
        <taxon>Bacillota</taxon>
        <taxon>Clostridia</taxon>
        <taxon>Eubacteriales</taxon>
        <taxon>Clostridiaceae</taxon>
        <taxon>Clostridium</taxon>
    </lineage>
</organism>
<evidence type="ECO:0000313" key="3">
    <source>
        <dbReference type="Proteomes" id="UP000662088"/>
    </source>
</evidence>
<sequence length="278" mass="31535">MKIKTIKFCSLFLYVLLIFQLVSAFPISFSNKNETLIVKDSDAITGLPNRFRDLTNLNISGSAQFTPSQIENIKNSINKPDICIVDLRQESHGFINDLAISFYSIGKDLNNGFTTEETISTEDKLLNSIKQNSQINIYDKLGKVLTNITVDSVSTENNAINKNGLKYQRFAVKDGGIPSTTVIDDFVDFIKNKPEGQHLHFHCDAGEGRTTTFMVLYQIMTDNGNLSLDQILCYQYNMGGITLTDDVDRAYFLNAFYNYVEENKTDNYSIKFSQWIKQ</sequence>
<dbReference type="PANTHER" id="PTHR23339">
    <property type="entry name" value="TYROSINE SPECIFIC PROTEIN PHOSPHATASE AND DUAL SPECIFICITY PROTEIN PHOSPHATASE"/>
    <property type="match status" value="1"/>
</dbReference>
<dbReference type="InterPro" id="IPR029021">
    <property type="entry name" value="Prot-tyrosine_phosphatase-like"/>
</dbReference>
<dbReference type="PROSITE" id="PS50056">
    <property type="entry name" value="TYR_PHOSPHATASE_2"/>
    <property type="match status" value="1"/>
</dbReference>
<dbReference type="AlphaFoldDB" id="A0A8I0ADD0"/>
<gene>
    <name evidence="2" type="ORF">H8R92_07855</name>
</gene>
<comment type="caution">
    <text evidence="2">The sequence shown here is derived from an EMBL/GenBank/DDBJ whole genome shotgun (WGS) entry which is preliminary data.</text>
</comment>
<dbReference type="SUPFAM" id="SSF52799">
    <property type="entry name" value="(Phosphotyrosine protein) phosphatases II"/>
    <property type="match status" value="1"/>
</dbReference>
<evidence type="ECO:0000259" key="1">
    <source>
        <dbReference type="PROSITE" id="PS50056"/>
    </source>
</evidence>
<dbReference type="SMART" id="SM01301">
    <property type="entry name" value="PTPlike_phytase"/>
    <property type="match status" value="1"/>
</dbReference>
<protein>
    <submittedName>
        <fullName evidence="2">Phosphatase</fullName>
    </submittedName>
</protein>
<dbReference type="Gene3D" id="3.30.70.1690">
    <property type="match status" value="1"/>
</dbReference>
<dbReference type="EMBL" id="JACOOQ010000011">
    <property type="protein sequence ID" value="MBC5640339.1"/>
    <property type="molecule type" value="Genomic_DNA"/>
</dbReference>
<keyword evidence="3" id="KW-1185">Reference proteome</keyword>
<dbReference type="InterPro" id="IPR016130">
    <property type="entry name" value="Tyr_Pase_AS"/>
</dbReference>
<name>A0A8I0ADD0_9CLOT</name>
<dbReference type="Proteomes" id="UP000662088">
    <property type="component" value="Unassembled WGS sequence"/>
</dbReference>
<reference evidence="2" key="1">
    <citation type="submission" date="2020-08" db="EMBL/GenBank/DDBJ databases">
        <title>Genome public.</title>
        <authorList>
            <person name="Liu C."/>
            <person name="Sun Q."/>
        </authorList>
    </citation>
    <scope>NUCLEOTIDE SEQUENCE</scope>
    <source>
        <strain evidence="2">NSJ-42</strain>
    </source>
</reference>